<dbReference type="Proteomes" id="UP000244189">
    <property type="component" value="Unassembled WGS sequence"/>
</dbReference>
<evidence type="ECO:0008006" key="4">
    <source>
        <dbReference type="Google" id="ProtNLM"/>
    </source>
</evidence>
<dbReference type="RefSeq" id="WP_107957463.1">
    <property type="nucleotide sequence ID" value="NZ_QAOG01000002.1"/>
</dbReference>
<keyword evidence="1" id="KW-1133">Transmembrane helix</keyword>
<proteinExistence type="predicted"/>
<evidence type="ECO:0000256" key="1">
    <source>
        <dbReference type="SAM" id="Phobius"/>
    </source>
</evidence>
<keyword evidence="1" id="KW-0472">Membrane</keyword>
<keyword evidence="3" id="KW-1185">Reference proteome</keyword>
<protein>
    <recommendedName>
        <fullName evidence="4">Phage shock protein B</fullName>
    </recommendedName>
</protein>
<name>A0A2T5GPU3_9SPHN</name>
<reference evidence="2 3" key="1">
    <citation type="submission" date="2018-04" db="EMBL/GenBank/DDBJ databases">
        <title>Genomic Encyclopedia of Type Strains, Phase III (KMG-III): the genomes of soil and plant-associated and newly described type strains.</title>
        <authorList>
            <person name="Whitman W."/>
        </authorList>
    </citation>
    <scope>NUCLEOTIDE SEQUENCE [LARGE SCALE GENOMIC DNA]</scope>
    <source>
        <strain evidence="2 3">MA101b</strain>
    </source>
</reference>
<sequence>MNGGQVMVVMIVLIVMVTSLFKARHRSARRGAGVSLVNDPEAARLRDEVKQMKERIQVLERVITDNHKSVDLDREIERLRDR</sequence>
<feature type="transmembrane region" description="Helical" evidence="1">
    <location>
        <begin position="6"/>
        <end position="23"/>
    </location>
</feature>
<dbReference type="AlphaFoldDB" id="A0A2T5GPU3"/>
<dbReference type="EMBL" id="QAOG01000002">
    <property type="protein sequence ID" value="PTQ61352.1"/>
    <property type="molecule type" value="Genomic_DNA"/>
</dbReference>
<accession>A0A2T5GPU3</accession>
<evidence type="ECO:0000313" key="3">
    <source>
        <dbReference type="Proteomes" id="UP000244189"/>
    </source>
</evidence>
<comment type="caution">
    <text evidence="2">The sequence shown here is derived from an EMBL/GenBank/DDBJ whole genome shotgun (WGS) entry which is preliminary data.</text>
</comment>
<organism evidence="2 3">
    <name type="scientific">Sphingomonas aurantiaca</name>
    <dbReference type="NCBI Taxonomy" id="185949"/>
    <lineage>
        <taxon>Bacteria</taxon>
        <taxon>Pseudomonadati</taxon>
        <taxon>Pseudomonadota</taxon>
        <taxon>Alphaproteobacteria</taxon>
        <taxon>Sphingomonadales</taxon>
        <taxon>Sphingomonadaceae</taxon>
        <taxon>Sphingomonas</taxon>
    </lineage>
</organism>
<evidence type="ECO:0000313" key="2">
    <source>
        <dbReference type="EMBL" id="PTQ61352.1"/>
    </source>
</evidence>
<keyword evidence="1" id="KW-0812">Transmembrane</keyword>
<gene>
    <name evidence="2" type="ORF">C8J26_1683</name>
</gene>